<comment type="caution">
    <text evidence="11">The sequence shown here is derived from an EMBL/GenBank/DDBJ whole genome shotgun (WGS) entry which is preliminary data.</text>
</comment>
<dbReference type="InterPro" id="IPR035906">
    <property type="entry name" value="MetI-like_sf"/>
</dbReference>
<evidence type="ECO:0000256" key="5">
    <source>
        <dbReference type="ARBA" id="ARBA00022856"/>
    </source>
</evidence>
<proteinExistence type="inferred from homology"/>
<keyword evidence="3" id="KW-1003">Cell membrane</keyword>
<dbReference type="Pfam" id="PF00528">
    <property type="entry name" value="BPD_transp_1"/>
    <property type="match status" value="1"/>
</dbReference>
<evidence type="ECO:0000256" key="3">
    <source>
        <dbReference type="ARBA" id="ARBA00022475"/>
    </source>
</evidence>
<evidence type="ECO:0000313" key="11">
    <source>
        <dbReference type="EMBL" id="GAJ29771.1"/>
    </source>
</evidence>
<organism evidence="11 12">
    <name type="scientific">Acidomonas methanolica NBRC 104435</name>
    <dbReference type="NCBI Taxonomy" id="1231351"/>
    <lineage>
        <taxon>Bacteria</taxon>
        <taxon>Pseudomonadati</taxon>
        <taxon>Pseudomonadota</taxon>
        <taxon>Alphaproteobacteria</taxon>
        <taxon>Acetobacterales</taxon>
        <taxon>Acetobacteraceae</taxon>
        <taxon>Acidomonas</taxon>
    </lineage>
</organism>
<feature type="transmembrane region" description="Helical" evidence="9">
    <location>
        <begin position="286"/>
        <end position="311"/>
    </location>
</feature>
<dbReference type="InterPro" id="IPR000515">
    <property type="entry name" value="MetI-like"/>
</dbReference>
<keyword evidence="7 9" id="KW-1133">Transmembrane helix</keyword>
<dbReference type="PROSITE" id="PS50928">
    <property type="entry name" value="ABC_TM1"/>
    <property type="match status" value="1"/>
</dbReference>
<reference evidence="11 12" key="2">
    <citation type="journal article" date="2014" name="FEMS Microbiol. Lett.">
        <title>Draft genomic DNA sequence of the facultatively methylotrophic bacterium Acidomonas methanolica type strain MB58.</title>
        <authorList>
            <person name="Higashiura N."/>
            <person name="Hadano H."/>
            <person name="Hirakawa H."/>
            <person name="Matsutani M."/>
            <person name="Takabe S."/>
            <person name="Matsushita K."/>
            <person name="Azuma Y."/>
        </authorList>
    </citation>
    <scope>NUCLEOTIDE SEQUENCE [LARGE SCALE GENOMIC DNA]</scope>
    <source>
        <strain evidence="11 12">MB58</strain>
    </source>
</reference>
<evidence type="ECO:0000259" key="10">
    <source>
        <dbReference type="PROSITE" id="PS50928"/>
    </source>
</evidence>
<feature type="transmembrane region" description="Helical" evidence="9">
    <location>
        <begin position="185"/>
        <end position="201"/>
    </location>
</feature>
<evidence type="ECO:0000256" key="4">
    <source>
        <dbReference type="ARBA" id="ARBA00022692"/>
    </source>
</evidence>
<dbReference type="GO" id="GO:0055085">
    <property type="term" value="P:transmembrane transport"/>
    <property type="evidence" value="ECO:0007669"/>
    <property type="project" value="InterPro"/>
</dbReference>
<feature type="transmembrane region" description="Helical" evidence="9">
    <location>
        <begin position="113"/>
        <end position="139"/>
    </location>
</feature>
<evidence type="ECO:0000256" key="6">
    <source>
        <dbReference type="ARBA" id="ARBA00022927"/>
    </source>
</evidence>
<evidence type="ECO:0000256" key="9">
    <source>
        <dbReference type="RuleBase" id="RU363032"/>
    </source>
</evidence>
<dbReference type="GO" id="GO:0015833">
    <property type="term" value="P:peptide transport"/>
    <property type="evidence" value="ECO:0007669"/>
    <property type="project" value="UniProtKB-KW"/>
</dbReference>
<dbReference type="OrthoDB" id="9812701at2"/>
<comment type="similarity">
    <text evidence="9">Belongs to the binding-protein-dependent transport system permease family.</text>
</comment>
<evidence type="ECO:0000313" key="12">
    <source>
        <dbReference type="Proteomes" id="UP000019760"/>
    </source>
</evidence>
<feature type="transmembrane region" description="Helical" evidence="9">
    <location>
        <begin position="21"/>
        <end position="43"/>
    </location>
</feature>
<keyword evidence="4 9" id="KW-0812">Transmembrane</keyword>
<reference evidence="12" key="1">
    <citation type="journal article" date="2014" name="FEMS Microbiol. Lett.">
        <title>Draft Genomic DNA Sequence of the Facultatively Methylotrophic Bacterium Acidomonas methanolica type strain MB58.</title>
        <authorList>
            <person name="Higashiura N."/>
            <person name="Hadano H."/>
            <person name="Hirakawa H."/>
            <person name="Matsutani M."/>
            <person name="Takabe S."/>
            <person name="Matsushita K."/>
            <person name="Azuma Y."/>
        </authorList>
    </citation>
    <scope>NUCLEOTIDE SEQUENCE [LARGE SCALE GENOMIC DNA]</scope>
    <source>
        <strain evidence="12">MB58</strain>
    </source>
</reference>
<accession>A0A023D7L7</accession>
<keyword evidence="8 9" id="KW-0472">Membrane</keyword>
<dbReference type="InterPro" id="IPR050366">
    <property type="entry name" value="BP-dependent_transpt_permease"/>
</dbReference>
<keyword evidence="12" id="KW-1185">Reference proteome</keyword>
<dbReference type="CDD" id="cd06261">
    <property type="entry name" value="TM_PBP2"/>
    <property type="match status" value="1"/>
</dbReference>
<gene>
    <name evidence="11" type="ORF">Amme_078_003</name>
</gene>
<dbReference type="AlphaFoldDB" id="A0A023D7L7"/>
<dbReference type="RefSeq" id="WP_132127124.1">
    <property type="nucleotide sequence ID" value="NZ_BAND01000078.1"/>
</dbReference>
<keyword evidence="2 9" id="KW-0813">Transport</keyword>
<dbReference type="SUPFAM" id="SSF161098">
    <property type="entry name" value="MetI-like"/>
    <property type="match status" value="1"/>
</dbReference>
<dbReference type="GO" id="GO:0005886">
    <property type="term" value="C:plasma membrane"/>
    <property type="evidence" value="ECO:0007669"/>
    <property type="project" value="UniProtKB-SubCell"/>
</dbReference>
<evidence type="ECO:0000256" key="2">
    <source>
        <dbReference type="ARBA" id="ARBA00022448"/>
    </source>
</evidence>
<feature type="transmembrane region" description="Helical" evidence="9">
    <location>
        <begin position="151"/>
        <end position="173"/>
    </location>
</feature>
<dbReference type="Gene3D" id="1.10.3720.10">
    <property type="entry name" value="MetI-like"/>
    <property type="match status" value="1"/>
</dbReference>
<evidence type="ECO:0000256" key="8">
    <source>
        <dbReference type="ARBA" id="ARBA00023136"/>
    </source>
</evidence>
<sequence>MSEGGPWVRLARQVLRRRGAVAAFSALLLIVLASAAAPLYAAWVGVDPFASDVAGTTIRDGREVDLMQPNDNPLHLGLTPIGPDWRLGPYAMGADPQGRDVAARVLYGGRNSLLISAASALLCLAVATGLGLAAGYFGGWVDAVLSRLLDILWAVPVYLLAISLSIVTIGHALHLGIVTIASDNLLIPVAIIALVYIPYAARPLRARALALARAEFVLAARALGASHWRILTREILPNLLDTLMVLAPLLMALCLLAESSLSFLSLGVQAPAASWGTIIQDGEGLIYTRPMVAILPGLAIVATVLALNVLGDALRDVLDPKGGRR</sequence>
<dbReference type="PANTHER" id="PTHR43386">
    <property type="entry name" value="OLIGOPEPTIDE TRANSPORT SYSTEM PERMEASE PROTEIN APPC"/>
    <property type="match status" value="1"/>
</dbReference>
<protein>
    <submittedName>
        <fullName evidence="11">ABC transporter oligopeptide permease OppC</fullName>
    </submittedName>
</protein>
<dbReference type="Proteomes" id="UP000019760">
    <property type="component" value="Unassembled WGS sequence"/>
</dbReference>
<comment type="subcellular location">
    <subcellularLocation>
        <location evidence="1 9">Cell membrane</location>
        <topology evidence="1 9">Multi-pass membrane protein</topology>
    </subcellularLocation>
</comment>
<name>A0A023D7L7_ACIMT</name>
<keyword evidence="5" id="KW-0571">Peptide transport</keyword>
<evidence type="ECO:0000256" key="1">
    <source>
        <dbReference type="ARBA" id="ARBA00004651"/>
    </source>
</evidence>
<evidence type="ECO:0000256" key="7">
    <source>
        <dbReference type="ARBA" id="ARBA00022989"/>
    </source>
</evidence>
<dbReference type="EMBL" id="BAND01000078">
    <property type="protein sequence ID" value="GAJ29771.1"/>
    <property type="molecule type" value="Genomic_DNA"/>
</dbReference>
<dbReference type="GO" id="GO:0015031">
    <property type="term" value="P:protein transport"/>
    <property type="evidence" value="ECO:0007669"/>
    <property type="project" value="UniProtKB-KW"/>
</dbReference>
<keyword evidence="6" id="KW-0653">Protein transport</keyword>
<dbReference type="PANTHER" id="PTHR43386:SF1">
    <property type="entry name" value="D,D-DIPEPTIDE TRANSPORT SYSTEM PERMEASE PROTEIN DDPC-RELATED"/>
    <property type="match status" value="1"/>
</dbReference>
<feature type="domain" description="ABC transmembrane type-1" evidence="10">
    <location>
        <begin position="109"/>
        <end position="311"/>
    </location>
</feature>
<feature type="transmembrane region" description="Helical" evidence="9">
    <location>
        <begin position="243"/>
        <end position="266"/>
    </location>
</feature>